<accession>A0A667YBJ1</accession>
<sequence>MKITGVWALLAALLLAGKQLKWCSCVLDSGVSFWRKNFTMTCPEKADWYKDKEKLSNTTESLALQYNDASKGVYHCEYNEGDTKKYYFYVRGQVCENCFELDGFVIMGAIIGDVVITGCVSLLIYKWAKNKNSNAKPTTPGKNTNAPFPPEKTWCYQSHVMTSSENVMTWVRETLAQNHNNHRE</sequence>
<dbReference type="GO" id="GO:0009897">
    <property type="term" value="C:external side of plasma membrane"/>
    <property type="evidence" value="ECO:0007669"/>
    <property type="project" value="TreeGrafter"/>
</dbReference>
<dbReference type="GO" id="GO:0042105">
    <property type="term" value="C:alpha-beta T cell receptor complex"/>
    <property type="evidence" value="ECO:0007669"/>
    <property type="project" value="TreeGrafter"/>
</dbReference>
<keyword evidence="2" id="KW-1003">Cell membrane</keyword>
<dbReference type="GO" id="GO:0045059">
    <property type="term" value="P:positive thymic T cell selection"/>
    <property type="evidence" value="ECO:0007669"/>
    <property type="project" value="TreeGrafter"/>
</dbReference>
<dbReference type="GO" id="GO:0004888">
    <property type="term" value="F:transmembrane signaling receptor activity"/>
    <property type="evidence" value="ECO:0007669"/>
    <property type="project" value="TreeGrafter"/>
</dbReference>
<name>A0A667YBJ1_9TELE</name>
<keyword evidence="4" id="KW-0812">Transmembrane</keyword>
<dbReference type="GO" id="GO:0007166">
    <property type="term" value="P:cell surface receptor signaling pathway"/>
    <property type="evidence" value="ECO:0007669"/>
    <property type="project" value="TreeGrafter"/>
</dbReference>
<comment type="subcellular location">
    <subcellularLocation>
        <location evidence="1">Cell membrane</location>
        <topology evidence="1">Single-pass type I membrane protein</topology>
    </subcellularLocation>
</comment>
<reference evidence="6" key="3">
    <citation type="submission" date="2025-09" db="UniProtKB">
        <authorList>
            <consortium name="Ensembl"/>
        </authorList>
    </citation>
    <scope>IDENTIFICATION</scope>
</reference>
<dbReference type="Ensembl" id="ENSMMDT00005025541.1">
    <property type="protein sequence ID" value="ENSMMDP00005025012.1"/>
    <property type="gene ID" value="ENSMMDG00005011907.1"/>
</dbReference>
<organism evidence="6 7">
    <name type="scientific">Myripristis murdjan</name>
    <name type="common">pinecone soldierfish</name>
    <dbReference type="NCBI Taxonomy" id="586833"/>
    <lineage>
        <taxon>Eukaryota</taxon>
        <taxon>Metazoa</taxon>
        <taxon>Chordata</taxon>
        <taxon>Craniata</taxon>
        <taxon>Vertebrata</taxon>
        <taxon>Euteleostomi</taxon>
        <taxon>Actinopterygii</taxon>
        <taxon>Neopterygii</taxon>
        <taxon>Teleostei</taxon>
        <taxon>Neoteleostei</taxon>
        <taxon>Acanthomorphata</taxon>
        <taxon>Holocentriformes</taxon>
        <taxon>Holocentridae</taxon>
        <taxon>Myripristis</taxon>
    </lineage>
</organism>
<dbReference type="InterPro" id="IPR013783">
    <property type="entry name" value="Ig-like_fold"/>
</dbReference>
<keyword evidence="7" id="KW-1185">Reference proteome</keyword>
<evidence type="ECO:0000313" key="6">
    <source>
        <dbReference type="Ensembl" id="ENSMMDP00005025012.1"/>
    </source>
</evidence>
<protein>
    <submittedName>
        <fullName evidence="6">Uncharacterized protein</fullName>
    </submittedName>
</protein>
<evidence type="ECO:0000256" key="2">
    <source>
        <dbReference type="ARBA" id="ARBA00022475"/>
    </source>
</evidence>
<evidence type="ECO:0000256" key="3">
    <source>
        <dbReference type="ARBA" id="ARBA00022729"/>
    </source>
</evidence>
<evidence type="ECO:0000256" key="4">
    <source>
        <dbReference type="SAM" id="Phobius"/>
    </source>
</evidence>
<keyword evidence="4" id="KW-1133">Transmembrane helix</keyword>
<keyword evidence="4" id="KW-0472">Membrane</keyword>
<evidence type="ECO:0000256" key="1">
    <source>
        <dbReference type="ARBA" id="ARBA00004251"/>
    </source>
</evidence>
<dbReference type="InParanoid" id="A0A667YBJ1"/>
<dbReference type="InterPro" id="IPR015484">
    <property type="entry name" value="CD3_esu/gsu/dsu"/>
</dbReference>
<dbReference type="Pfam" id="PF16681">
    <property type="entry name" value="Ig_5"/>
    <property type="match status" value="1"/>
</dbReference>
<evidence type="ECO:0000256" key="5">
    <source>
        <dbReference type="SAM" id="SignalP"/>
    </source>
</evidence>
<dbReference type="GeneTree" id="ENSGT00730000111885"/>
<reference evidence="6" key="2">
    <citation type="submission" date="2025-08" db="UniProtKB">
        <authorList>
            <consortium name="Ensembl"/>
        </authorList>
    </citation>
    <scope>IDENTIFICATION</scope>
</reference>
<keyword evidence="3 5" id="KW-0732">Signal</keyword>
<dbReference type="AlphaFoldDB" id="A0A667YBJ1"/>
<reference evidence="6" key="1">
    <citation type="submission" date="2019-06" db="EMBL/GenBank/DDBJ databases">
        <authorList>
            <consortium name="Wellcome Sanger Institute Data Sharing"/>
        </authorList>
    </citation>
    <scope>NUCLEOTIDE SEQUENCE [LARGE SCALE GENOMIC DNA]</scope>
</reference>
<dbReference type="PANTHER" id="PTHR10570:SF9">
    <property type="entry name" value="T-CELL SURFACE GLYCOPROTEIN CD3 EPSILON CHAIN"/>
    <property type="match status" value="1"/>
</dbReference>
<dbReference type="PANTHER" id="PTHR10570">
    <property type="entry name" value="T-CELL SURFACE GLYCOPROTEIN CD3 GAMMA CHAIN / DELTA CHAIN"/>
    <property type="match status" value="1"/>
</dbReference>
<feature type="chain" id="PRO_5025437801" evidence="5">
    <location>
        <begin position="24"/>
        <end position="184"/>
    </location>
</feature>
<dbReference type="Gene3D" id="2.60.40.10">
    <property type="entry name" value="Immunoglobulins"/>
    <property type="match status" value="1"/>
</dbReference>
<feature type="transmembrane region" description="Helical" evidence="4">
    <location>
        <begin position="104"/>
        <end position="125"/>
    </location>
</feature>
<proteinExistence type="predicted"/>
<evidence type="ECO:0000313" key="7">
    <source>
        <dbReference type="Proteomes" id="UP000472263"/>
    </source>
</evidence>
<feature type="signal peptide" evidence="5">
    <location>
        <begin position="1"/>
        <end position="23"/>
    </location>
</feature>
<dbReference type="Proteomes" id="UP000472263">
    <property type="component" value="Chromosome 13"/>
</dbReference>